<gene>
    <name evidence="2" type="ORF">SAMN05444372_104132</name>
</gene>
<dbReference type="PRINTS" id="PR00469">
    <property type="entry name" value="PNDRDTASEII"/>
</dbReference>
<reference evidence="3" key="1">
    <citation type="submission" date="2016-11" db="EMBL/GenBank/DDBJ databases">
        <authorList>
            <person name="Varghese N."/>
            <person name="Submissions S."/>
        </authorList>
    </citation>
    <scope>NUCLEOTIDE SEQUENCE [LARGE SCALE GENOMIC DNA]</scope>
    <source>
        <strain evidence="3">DSM 17659</strain>
    </source>
</reference>
<proteinExistence type="predicted"/>
<dbReference type="InterPro" id="IPR036188">
    <property type="entry name" value="FAD/NAD-bd_sf"/>
</dbReference>
<dbReference type="Pfam" id="PF01593">
    <property type="entry name" value="Amino_oxidase"/>
    <property type="match status" value="1"/>
</dbReference>
<name>A0A1M5IKG2_9FLAO</name>
<dbReference type="SUPFAM" id="SSF51905">
    <property type="entry name" value="FAD/NAD(P)-binding domain"/>
    <property type="match status" value="1"/>
</dbReference>
<keyword evidence="3" id="KW-1185">Reference proteome</keyword>
<dbReference type="PANTHER" id="PTHR42841">
    <property type="entry name" value="AMINE OXIDASE"/>
    <property type="match status" value="1"/>
</dbReference>
<organism evidence="2 3">
    <name type="scientific">Flavobacterium micromati</name>
    <dbReference type="NCBI Taxonomy" id="229205"/>
    <lineage>
        <taxon>Bacteria</taxon>
        <taxon>Pseudomonadati</taxon>
        <taxon>Bacteroidota</taxon>
        <taxon>Flavobacteriia</taxon>
        <taxon>Flavobacteriales</taxon>
        <taxon>Flavobacteriaceae</taxon>
        <taxon>Flavobacterium</taxon>
    </lineage>
</organism>
<dbReference type="Proteomes" id="UP000184020">
    <property type="component" value="Unassembled WGS sequence"/>
</dbReference>
<evidence type="ECO:0000313" key="3">
    <source>
        <dbReference type="Proteomes" id="UP000184020"/>
    </source>
</evidence>
<evidence type="ECO:0000259" key="1">
    <source>
        <dbReference type="Pfam" id="PF01593"/>
    </source>
</evidence>
<dbReference type="STRING" id="229205.SAMN05444372_104132"/>
<dbReference type="Gene3D" id="3.50.50.60">
    <property type="entry name" value="FAD/NAD(P)-binding domain"/>
    <property type="match status" value="1"/>
</dbReference>
<evidence type="ECO:0000313" key="2">
    <source>
        <dbReference type="EMBL" id="SHG28802.1"/>
    </source>
</evidence>
<dbReference type="InterPro" id="IPR002937">
    <property type="entry name" value="Amino_oxidase"/>
</dbReference>
<dbReference type="GO" id="GO:0016491">
    <property type="term" value="F:oxidoreductase activity"/>
    <property type="evidence" value="ECO:0007669"/>
    <property type="project" value="InterPro"/>
</dbReference>
<feature type="domain" description="Amine oxidase" evidence="1">
    <location>
        <begin position="12"/>
        <end position="410"/>
    </location>
</feature>
<dbReference type="OrthoDB" id="9767561at2"/>
<dbReference type="EMBL" id="FQWF01000004">
    <property type="protein sequence ID" value="SHG28802.1"/>
    <property type="molecule type" value="Genomic_DNA"/>
</dbReference>
<dbReference type="AlphaFoldDB" id="A0A1M5IKG2"/>
<accession>A0A1M5IKG2</accession>
<protein>
    <submittedName>
        <fullName evidence="2">Flavin containing amine oxidoreductase</fullName>
    </submittedName>
</protein>
<sequence length="412" mass="45951">MKQDVIIVGAGLAGLSAAVYLHRQGRKVLLLEASDRAGGRVKTDAQDGFLFDRGFQVLLTAYPETQALLNYKALNLKKMLPGATVLYDGGQFEIADPFRRPSAAFATLFAPVGTLKDKINTLWLKNRLQKLSIEEIFEQKEQTTQNQLSEYGFSPKMIQRFYAPFLSGIFLENELKTSRRMFDFVMKMFSDGDVAIPELGMEEIPKQLVTMLPENSILCNNKVTTIDGNKVTTADGTVYEANQILLATTANNFTQQFVPKQKMTSQQVTNIYFEANEAPTKKAVVSLNASLSKKWVNNLTVMTNVSKAYAPKGKILISVSYNGVPAIDDVVLAENMKQELMRWYGEKVNNWKMLRGYRIEYALPTQESVRNTIDASEIKISDTLFVCGDNLLNGSINAAMKTGRLAAEAMKI</sequence>